<organism evidence="2 3">
    <name type="scientific">Saccharothrix australiensis</name>
    <dbReference type="NCBI Taxonomy" id="2072"/>
    <lineage>
        <taxon>Bacteria</taxon>
        <taxon>Bacillati</taxon>
        <taxon>Actinomycetota</taxon>
        <taxon>Actinomycetes</taxon>
        <taxon>Pseudonocardiales</taxon>
        <taxon>Pseudonocardiaceae</taxon>
        <taxon>Saccharothrix</taxon>
    </lineage>
</organism>
<dbReference type="EMBL" id="RBXO01000001">
    <property type="protein sequence ID" value="RKT54903.1"/>
    <property type="molecule type" value="Genomic_DNA"/>
</dbReference>
<dbReference type="GO" id="GO:0016740">
    <property type="term" value="F:transferase activity"/>
    <property type="evidence" value="ECO:0007669"/>
    <property type="project" value="UniProtKB-KW"/>
</dbReference>
<dbReference type="Gene3D" id="1.20.58.840">
    <property type="match status" value="1"/>
</dbReference>
<name>A0A495W2G9_9PSEU</name>
<comment type="caution">
    <text evidence="2">The sequence shown here is derived from an EMBL/GenBank/DDBJ whole genome shotgun (WGS) entry which is preliminary data.</text>
</comment>
<dbReference type="Gene3D" id="1.10.510.10">
    <property type="entry name" value="Transferase(Phosphotransferase) domain 1"/>
    <property type="match status" value="1"/>
</dbReference>
<accession>A0A495W2G9</accession>
<evidence type="ECO:0000259" key="1">
    <source>
        <dbReference type="Pfam" id="PF01636"/>
    </source>
</evidence>
<keyword evidence="2" id="KW-0808">Transferase</keyword>
<sequence>MAGLRAFGVTARAVTYAPVGFGDYHWAVDGGDARWFATVADLAHKPHGDTGPLDALRRAMDTAAALAAPFVVAPLRATGGTTVVPLDERYALSVFPYVDGEAGEFGQRLTDDGHDRVLELLADLHRAAPPATTPVAEVSFPGRRDLDAVLREPDEPWTGGPCSAPARDLLASRAEVVRARLAEFDRLAEEVRRDGGPVVVTHGEPHPGNLVLTERGPRLVDWDTVGLAVPERDLAVLPEDRSTRRYAELTGHVPRAAALALYRLRWSLLDVAEFVAWFRAPHSASPDTETAWRGFVETLDHLAG</sequence>
<keyword evidence="3" id="KW-1185">Reference proteome</keyword>
<proteinExistence type="predicted"/>
<gene>
    <name evidence="2" type="ORF">C8E97_3555</name>
</gene>
<protein>
    <submittedName>
        <fullName evidence="2">Spectinomycin phosphotransferase</fullName>
    </submittedName>
</protein>
<dbReference type="AlphaFoldDB" id="A0A495W2G9"/>
<evidence type="ECO:0000313" key="3">
    <source>
        <dbReference type="Proteomes" id="UP000282084"/>
    </source>
</evidence>
<dbReference type="Proteomes" id="UP000282084">
    <property type="component" value="Unassembled WGS sequence"/>
</dbReference>
<dbReference type="SUPFAM" id="SSF56112">
    <property type="entry name" value="Protein kinase-like (PK-like)"/>
    <property type="match status" value="1"/>
</dbReference>
<dbReference type="InterPro" id="IPR011009">
    <property type="entry name" value="Kinase-like_dom_sf"/>
</dbReference>
<feature type="domain" description="Aminoglycoside phosphotransferase" evidence="1">
    <location>
        <begin position="20"/>
        <end position="239"/>
    </location>
</feature>
<reference evidence="2 3" key="1">
    <citation type="submission" date="2018-10" db="EMBL/GenBank/DDBJ databases">
        <title>Sequencing the genomes of 1000 actinobacteria strains.</title>
        <authorList>
            <person name="Klenk H.-P."/>
        </authorList>
    </citation>
    <scope>NUCLEOTIDE SEQUENCE [LARGE SCALE GENOMIC DNA]</scope>
    <source>
        <strain evidence="2 3">DSM 43800</strain>
    </source>
</reference>
<dbReference type="Pfam" id="PF01636">
    <property type="entry name" value="APH"/>
    <property type="match status" value="1"/>
</dbReference>
<evidence type="ECO:0000313" key="2">
    <source>
        <dbReference type="EMBL" id="RKT54903.1"/>
    </source>
</evidence>
<dbReference type="InterPro" id="IPR002575">
    <property type="entry name" value="Aminoglycoside_PTrfase"/>
</dbReference>